<evidence type="ECO:0000313" key="2">
    <source>
        <dbReference type="EMBL" id="GAK38245.1"/>
    </source>
</evidence>
<dbReference type="Proteomes" id="UP000027601">
    <property type="component" value="Unassembled WGS sequence"/>
</dbReference>
<proteinExistence type="predicted"/>
<organism evidence="2 3">
    <name type="scientific">Bacteroides graminisolvens DSM 19988 = JCM 15093</name>
    <dbReference type="NCBI Taxonomy" id="1121097"/>
    <lineage>
        <taxon>Bacteria</taxon>
        <taxon>Pseudomonadati</taxon>
        <taxon>Bacteroidota</taxon>
        <taxon>Bacteroidia</taxon>
        <taxon>Bacteroidales</taxon>
        <taxon>Bacteroidaceae</taxon>
        <taxon>Bacteroides</taxon>
    </lineage>
</organism>
<feature type="compositionally biased region" description="Basic and acidic residues" evidence="1">
    <location>
        <begin position="50"/>
        <end position="61"/>
    </location>
</feature>
<feature type="region of interest" description="Disordered" evidence="1">
    <location>
        <begin position="50"/>
        <end position="70"/>
    </location>
</feature>
<accession>A0A069D7A8</accession>
<gene>
    <name evidence="2" type="ORF">JCM15093_3572</name>
</gene>
<dbReference type="EMBL" id="BAJS01000047">
    <property type="protein sequence ID" value="GAK38245.1"/>
    <property type="molecule type" value="Genomic_DNA"/>
</dbReference>
<comment type="caution">
    <text evidence="2">The sequence shown here is derived from an EMBL/GenBank/DDBJ whole genome shotgun (WGS) entry which is preliminary data.</text>
</comment>
<dbReference type="eggNOG" id="COG3209">
    <property type="taxonomic scope" value="Bacteria"/>
</dbReference>
<protein>
    <submittedName>
        <fullName evidence="2">Uncharacterized protein</fullName>
    </submittedName>
</protein>
<name>A0A069D7A8_9BACE</name>
<reference evidence="2 3" key="1">
    <citation type="journal article" date="2015" name="Microbes Environ.">
        <title>Distribution and evolution of nitrogen fixation genes in the phylum bacteroidetes.</title>
        <authorList>
            <person name="Inoue J."/>
            <person name="Oshima K."/>
            <person name="Suda W."/>
            <person name="Sakamoto M."/>
            <person name="Iino T."/>
            <person name="Noda S."/>
            <person name="Hongoh Y."/>
            <person name="Hattori M."/>
            <person name="Ohkuma M."/>
        </authorList>
    </citation>
    <scope>NUCLEOTIDE SEQUENCE [LARGE SCALE GENOMIC DNA]</scope>
    <source>
        <strain evidence="2 3">JCM 15093</strain>
    </source>
</reference>
<keyword evidence="3" id="KW-1185">Reference proteome</keyword>
<dbReference type="STRING" id="1121097.GCA_000428125_02508"/>
<dbReference type="AlphaFoldDB" id="A0A069D7A8"/>
<dbReference type="RefSeq" id="WP_226992592.1">
    <property type="nucleotide sequence ID" value="NZ_BAJS01000047.1"/>
</dbReference>
<sequence>MTNSDGTYGVVGGDLNDKDKNIYTYSIKDGNLVRGESIGTTTSMTSFYNSDKDNGKGKEKGGWASGSVINPNDKSGDNFLGNMFRNTPPMFDGYMANAGNGGKYDFKVTNGEDKPISGIDIYRGMPVGKNANGQTIYTSARDVGNMAAGFVAGANGMAWGESRIAFDAYQSKKSGRPDIEGISTRNAEYYGWRIGASNSTPNDKIRQFGRSITRGLKKLWESF</sequence>
<evidence type="ECO:0000256" key="1">
    <source>
        <dbReference type="SAM" id="MobiDB-lite"/>
    </source>
</evidence>
<evidence type="ECO:0000313" key="3">
    <source>
        <dbReference type="Proteomes" id="UP000027601"/>
    </source>
</evidence>